<dbReference type="AlphaFoldDB" id="A0A1J1IRG1"/>
<dbReference type="Proteomes" id="UP000183832">
    <property type="component" value="Unassembled WGS sequence"/>
</dbReference>
<gene>
    <name evidence="1" type="ORF">CLUMA_CG015638</name>
</gene>
<evidence type="ECO:0000313" key="1">
    <source>
        <dbReference type="EMBL" id="CRL02314.1"/>
    </source>
</evidence>
<keyword evidence="2" id="KW-1185">Reference proteome</keyword>
<accession>A0A1J1IRG1</accession>
<proteinExistence type="predicted"/>
<dbReference type="EMBL" id="CVRI01000057">
    <property type="protein sequence ID" value="CRL02314.1"/>
    <property type="molecule type" value="Genomic_DNA"/>
</dbReference>
<dbReference type="OrthoDB" id="8008976at2759"/>
<reference evidence="1 2" key="1">
    <citation type="submission" date="2015-04" db="EMBL/GenBank/DDBJ databases">
        <authorList>
            <person name="Syromyatnikov M.Y."/>
            <person name="Popov V.N."/>
        </authorList>
    </citation>
    <scope>NUCLEOTIDE SEQUENCE [LARGE SCALE GENOMIC DNA]</scope>
</reference>
<organism evidence="1 2">
    <name type="scientific">Clunio marinus</name>
    <dbReference type="NCBI Taxonomy" id="568069"/>
    <lineage>
        <taxon>Eukaryota</taxon>
        <taxon>Metazoa</taxon>
        <taxon>Ecdysozoa</taxon>
        <taxon>Arthropoda</taxon>
        <taxon>Hexapoda</taxon>
        <taxon>Insecta</taxon>
        <taxon>Pterygota</taxon>
        <taxon>Neoptera</taxon>
        <taxon>Endopterygota</taxon>
        <taxon>Diptera</taxon>
        <taxon>Nematocera</taxon>
        <taxon>Chironomoidea</taxon>
        <taxon>Chironomidae</taxon>
        <taxon>Clunio</taxon>
    </lineage>
</organism>
<evidence type="ECO:0000313" key="2">
    <source>
        <dbReference type="Proteomes" id="UP000183832"/>
    </source>
</evidence>
<sequence length="90" mass="10312">MNNMLSGSFLLLIIRQTGEIDEKKGETLGNQSVMISQKKKPQVKIYINVYGLKERRFLISSISYNLKSCNSMLVVEIMKNCLMKPEKPKT</sequence>
<protein>
    <submittedName>
        <fullName evidence="1">CLUMA_CG015638, isoform A</fullName>
    </submittedName>
</protein>
<name>A0A1J1IRG1_9DIPT</name>